<feature type="region of interest" description="Disordered" evidence="1">
    <location>
        <begin position="131"/>
        <end position="165"/>
    </location>
</feature>
<name>A0ABP6ZE84_9ACTN</name>
<feature type="compositionally biased region" description="Basic residues" evidence="1">
    <location>
        <begin position="153"/>
        <end position="165"/>
    </location>
</feature>
<evidence type="ECO:0000259" key="2">
    <source>
        <dbReference type="Pfam" id="PF09350"/>
    </source>
</evidence>
<organism evidence="3 4">
    <name type="scientific">Kineosporia mesophila</name>
    <dbReference type="NCBI Taxonomy" id="566012"/>
    <lineage>
        <taxon>Bacteria</taxon>
        <taxon>Bacillati</taxon>
        <taxon>Actinomycetota</taxon>
        <taxon>Actinomycetes</taxon>
        <taxon>Kineosporiales</taxon>
        <taxon>Kineosporiaceae</taxon>
        <taxon>Kineosporia</taxon>
    </lineage>
</organism>
<evidence type="ECO:0000313" key="3">
    <source>
        <dbReference type="EMBL" id="GAA3604911.1"/>
    </source>
</evidence>
<evidence type="ECO:0000313" key="4">
    <source>
        <dbReference type="Proteomes" id="UP001501074"/>
    </source>
</evidence>
<sequence length="165" mass="18938">MTERKPAGMRSEDWVERQIREARERGAFDNLEGAGKPLRGLNRTFTSEEWARDWVQRSGGDLEALLPPLLILRKERAALLTALPTFASEKVLRDTIADFNHRLLDQYRRPMDGPLIAVGVLDADETVEQWRATRPEIPQNPDPEPTPLPASGLRHRLRRLVRRTD</sequence>
<dbReference type="RefSeq" id="WP_231483068.1">
    <property type="nucleotide sequence ID" value="NZ_BAAAZO010000003.1"/>
</dbReference>
<keyword evidence="4" id="KW-1185">Reference proteome</keyword>
<dbReference type="InterPro" id="IPR018961">
    <property type="entry name" value="DnaJ_homolog_subfam-C_membr-28"/>
</dbReference>
<evidence type="ECO:0000256" key="1">
    <source>
        <dbReference type="SAM" id="MobiDB-lite"/>
    </source>
</evidence>
<dbReference type="Pfam" id="PF09350">
    <property type="entry name" value="DJC28_CD"/>
    <property type="match status" value="1"/>
</dbReference>
<dbReference type="EMBL" id="BAAAZO010000003">
    <property type="protein sequence ID" value="GAA3604911.1"/>
    <property type="molecule type" value="Genomic_DNA"/>
</dbReference>
<feature type="domain" description="DnaJ homologue subfamily C member 28 conserved" evidence="2">
    <location>
        <begin position="14"/>
        <end position="82"/>
    </location>
</feature>
<comment type="caution">
    <text evidence="3">The sequence shown here is derived from an EMBL/GenBank/DDBJ whole genome shotgun (WGS) entry which is preliminary data.</text>
</comment>
<gene>
    <name evidence="3" type="ORF">GCM10022223_20750</name>
</gene>
<accession>A0ABP6ZE84</accession>
<feature type="compositionally biased region" description="Pro residues" evidence="1">
    <location>
        <begin position="138"/>
        <end position="148"/>
    </location>
</feature>
<protein>
    <submittedName>
        <fullName evidence="3">DUF1992 domain-containing protein</fullName>
    </submittedName>
</protein>
<dbReference type="Proteomes" id="UP001501074">
    <property type="component" value="Unassembled WGS sequence"/>
</dbReference>
<proteinExistence type="predicted"/>
<reference evidence="4" key="1">
    <citation type="journal article" date="2019" name="Int. J. Syst. Evol. Microbiol.">
        <title>The Global Catalogue of Microorganisms (GCM) 10K type strain sequencing project: providing services to taxonomists for standard genome sequencing and annotation.</title>
        <authorList>
            <consortium name="The Broad Institute Genomics Platform"/>
            <consortium name="The Broad Institute Genome Sequencing Center for Infectious Disease"/>
            <person name="Wu L."/>
            <person name="Ma J."/>
        </authorList>
    </citation>
    <scope>NUCLEOTIDE SEQUENCE [LARGE SCALE GENOMIC DNA]</scope>
    <source>
        <strain evidence="4">JCM 16902</strain>
    </source>
</reference>